<organism evidence="1 2">
    <name type="scientific">Etheostoma spectabile</name>
    <name type="common">orangethroat darter</name>
    <dbReference type="NCBI Taxonomy" id="54343"/>
    <lineage>
        <taxon>Eukaryota</taxon>
        <taxon>Metazoa</taxon>
        <taxon>Chordata</taxon>
        <taxon>Craniata</taxon>
        <taxon>Vertebrata</taxon>
        <taxon>Euteleostomi</taxon>
        <taxon>Actinopterygii</taxon>
        <taxon>Neopterygii</taxon>
        <taxon>Teleostei</taxon>
        <taxon>Neoteleostei</taxon>
        <taxon>Acanthomorphata</taxon>
        <taxon>Eupercaria</taxon>
        <taxon>Perciformes</taxon>
        <taxon>Percoidei</taxon>
        <taxon>Percidae</taxon>
        <taxon>Etheostomatinae</taxon>
        <taxon>Etheostoma</taxon>
    </lineage>
</organism>
<keyword evidence="2" id="KW-1185">Reference proteome</keyword>
<gene>
    <name evidence="1" type="ORF">FQN60_003854</name>
</gene>
<reference evidence="1 2" key="1">
    <citation type="submission" date="2019-08" db="EMBL/GenBank/DDBJ databases">
        <title>A chromosome-level genome assembly, high-density linkage maps, and genome scans reveal the genomic architecture of hybrid incompatibilities underlying speciation via character displacement in darters (Percidae: Etheostominae).</title>
        <authorList>
            <person name="Moran R.L."/>
            <person name="Catchen J.M."/>
            <person name="Fuller R.C."/>
        </authorList>
    </citation>
    <scope>NUCLEOTIDE SEQUENCE [LARGE SCALE GENOMIC DNA]</scope>
    <source>
        <strain evidence="1">EspeVRDwgs_2016</strain>
        <tissue evidence="1">Muscle</tissue>
    </source>
</reference>
<sequence length="174" mass="19138">MEAYPPGSDQLLSWENHALRSTSYASRGYTTERRSVGNIMTFINSPLMVHPSPTFQHIWFDHLHPKPLPATPTCTSSILCVIIATLRAIAKTAQCGLANSQSESCLHSMTDNALAPRQPIRRLHTGRDSFVAIHSKQIIGIERAADVFLPEPVEVHSLAASSVVEGRLSRSAKR</sequence>
<dbReference type="AlphaFoldDB" id="A0A5J5CX89"/>
<dbReference type="EMBL" id="VOFY01000015">
    <property type="protein sequence ID" value="KAA8585160.1"/>
    <property type="molecule type" value="Genomic_DNA"/>
</dbReference>
<evidence type="ECO:0000313" key="2">
    <source>
        <dbReference type="Proteomes" id="UP000327493"/>
    </source>
</evidence>
<dbReference type="Proteomes" id="UP000327493">
    <property type="component" value="Chromosome 15"/>
</dbReference>
<name>A0A5J5CX89_9PERO</name>
<accession>A0A5J5CX89</accession>
<protein>
    <submittedName>
        <fullName evidence="1">Uncharacterized protein</fullName>
    </submittedName>
</protein>
<comment type="caution">
    <text evidence="1">The sequence shown here is derived from an EMBL/GenBank/DDBJ whole genome shotgun (WGS) entry which is preliminary data.</text>
</comment>
<evidence type="ECO:0000313" key="1">
    <source>
        <dbReference type="EMBL" id="KAA8585160.1"/>
    </source>
</evidence>
<proteinExistence type="predicted"/>